<keyword evidence="6 10" id="KW-0812">Transmembrane</keyword>
<keyword evidence="4" id="KW-1003">Cell membrane</keyword>
<evidence type="ECO:0000256" key="4">
    <source>
        <dbReference type="ARBA" id="ARBA00022475"/>
    </source>
</evidence>
<dbReference type="GO" id="GO:0015891">
    <property type="term" value="P:siderophore transport"/>
    <property type="evidence" value="ECO:0007669"/>
    <property type="project" value="InterPro"/>
</dbReference>
<name>A0A644W034_9ZZZZ</name>
<keyword evidence="9 10" id="KW-0472">Membrane</keyword>
<dbReference type="InterPro" id="IPR003538">
    <property type="entry name" value="TonB"/>
</dbReference>
<protein>
    <recommendedName>
        <fullName evidence="11">TonB C-terminal domain-containing protein</fullName>
    </recommendedName>
</protein>
<dbReference type="GO" id="GO:0030288">
    <property type="term" value="C:outer membrane-bounded periplasmic space"/>
    <property type="evidence" value="ECO:0007669"/>
    <property type="project" value="InterPro"/>
</dbReference>
<keyword evidence="5" id="KW-0997">Cell inner membrane</keyword>
<dbReference type="PANTHER" id="PTHR33446:SF2">
    <property type="entry name" value="PROTEIN TONB"/>
    <property type="match status" value="1"/>
</dbReference>
<evidence type="ECO:0000256" key="5">
    <source>
        <dbReference type="ARBA" id="ARBA00022519"/>
    </source>
</evidence>
<feature type="transmembrane region" description="Helical" evidence="10">
    <location>
        <begin position="17"/>
        <end position="34"/>
    </location>
</feature>
<dbReference type="GO" id="GO:0015031">
    <property type="term" value="P:protein transport"/>
    <property type="evidence" value="ECO:0007669"/>
    <property type="project" value="UniProtKB-KW"/>
</dbReference>
<dbReference type="PROSITE" id="PS52015">
    <property type="entry name" value="TONB_CTD"/>
    <property type="match status" value="1"/>
</dbReference>
<comment type="caution">
    <text evidence="12">The sequence shown here is derived from an EMBL/GenBank/DDBJ whole genome shotgun (WGS) entry which is preliminary data.</text>
</comment>
<dbReference type="GO" id="GO:0098797">
    <property type="term" value="C:plasma membrane protein complex"/>
    <property type="evidence" value="ECO:0007669"/>
    <property type="project" value="TreeGrafter"/>
</dbReference>
<evidence type="ECO:0000256" key="6">
    <source>
        <dbReference type="ARBA" id="ARBA00022692"/>
    </source>
</evidence>
<comment type="subcellular location">
    <subcellularLocation>
        <location evidence="1">Cell inner membrane</location>
        <topology evidence="1">Single-pass membrane protein</topology>
        <orientation evidence="1">Periplasmic side</orientation>
    </subcellularLocation>
</comment>
<dbReference type="GO" id="GO:0055085">
    <property type="term" value="P:transmembrane transport"/>
    <property type="evidence" value="ECO:0007669"/>
    <property type="project" value="InterPro"/>
</dbReference>
<dbReference type="AlphaFoldDB" id="A0A644W034"/>
<accession>A0A644W034</accession>
<dbReference type="EMBL" id="VSSQ01000541">
    <property type="protein sequence ID" value="MPL97105.1"/>
    <property type="molecule type" value="Genomic_DNA"/>
</dbReference>
<evidence type="ECO:0000256" key="10">
    <source>
        <dbReference type="SAM" id="Phobius"/>
    </source>
</evidence>
<organism evidence="12">
    <name type="scientific">bioreactor metagenome</name>
    <dbReference type="NCBI Taxonomy" id="1076179"/>
    <lineage>
        <taxon>unclassified sequences</taxon>
        <taxon>metagenomes</taxon>
        <taxon>ecological metagenomes</taxon>
    </lineage>
</organism>
<dbReference type="PANTHER" id="PTHR33446">
    <property type="entry name" value="PROTEIN TONB-RELATED"/>
    <property type="match status" value="1"/>
</dbReference>
<evidence type="ECO:0000256" key="1">
    <source>
        <dbReference type="ARBA" id="ARBA00004383"/>
    </source>
</evidence>
<dbReference type="SUPFAM" id="SSF74653">
    <property type="entry name" value="TolA/TonB C-terminal domain"/>
    <property type="match status" value="1"/>
</dbReference>
<keyword evidence="3" id="KW-0813">Transport</keyword>
<evidence type="ECO:0000259" key="11">
    <source>
        <dbReference type="PROSITE" id="PS52015"/>
    </source>
</evidence>
<evidence type="ECO:0000256" key="7">
    <source>
        <dbReference type="ARBA" id="ARBA00022927"/>
    </source>
</evidence>
<evidence type="ECO:0000256" key="8">
    <source>
        <dbReference type="ARBA" id="ARBA00022989"/>
    </source>
</evidence>
<dbReference type="PRINTS" id="PR01374">
    <property type="entry name" value="TONBPROTEIN"/>
</dbReference>
<evidence type="ECO:0000256" key="9">
    <source>
        <dbReference type="ARBA" id="ARBA00023136"/>
    </source>
</evidence>
<dbReference type="InterPro" id="IPR051045">
    <property type="entry name" value="TonB-dependent_transducer"/>
</dbReference>
<comment type="similarity">
    <text evidence="2">Belongs to the TonB family.</text>
</comment>
<dbReference type="InterPro" id="IPR006260">
    <property type="entry name" value="TonB/TolA_C"/>
</dbReference>
<dbReference type="NCBIfam" id="TIGR01352">
    <property type="entry name" value="tonB_Cterm"/>
    <property type="match status" value="1"/>
</dbReference>
<evidence type="ECO:0000256" key="2">
    <source>
        <dbReference type="ARBA" id="ARBA00006555"/>
    </source>
</evidence>
<dbReference type="GO" id="GO:0031992">
    <property type="term" value="F:energy transducer activity"/>
    <property type="evidence" value="ECO:0007669"/>
    <property type="project" value="InterPro"/>
</dbReference>
<dbReference type="Gene3D" id="3.30.1150.10">
    <property type="match status" value="1"/>
</dbReference>
<dbReference type="FunFam" id="3.30.1150.10:FF:000002">
    <property type="entry name" value="Energy transducer TonB"/>
    <property type="match status" value="1"/>
</dbReference>
<feature type="domain" description="TonB C-terminal" evidence="11">
    <location>
        <begin position="136"/>
        <end position="227"/>
    </location>
</feature>
<dbReference type="InterPro" id="IPR037682">
    <property type="entry name" value="TonB_C"/>
</dbReference>
<sequence length="227" mass="25279">MEAKKTPKADLERKRTFFVQIGLIVALAAVLVAFEWKTYDKQQLDLGARQVENIEDEMIEITQQNKPPPPPAPPPTTTLINIVQDDVEVEDDITIDAEASQLTEIPAYVPPAVTEEEEVAEAEIFMVVEDAPSFPGGDEARIRFLQQNIKYPQMARESSIQGTVYVTFVVERDGSVTDVRVLRGIGGGCDEEAIRVIKAMPKWNPGKQRGKPVRVQFNMPIKFTLAG</sequence>
<proteinExistence type="inferred from homology"/>
<keyword evidence="7" id="KW-0653">Protein transport</keyword>
<gene>
    <name evidence="12" type="ORF">SDC9_43293</name>
</gene>
<evidence type="ECO:0000256" key="3">
    <source>
        <dbReference type="ARBA" id="ARBA00022448"/>
    </source>
</evidence>
<dbReference type="Pfam" id="PF03544">
    <property type="entry name" value="TonB_C"/>
    <property type="match status" value="1"/>
</dbReference>
<reference evidence="12" key="1">
    <citation type="submission" date="2019-08" db="EMBL/GenBank/DDBJ databases">
        <authorList>
            <person name="Kucharzyk K."/>
            <person name="Murdoch R.W."/>
            <person name="Higgins S."/>
            <person name="Loffler F."/>
        </authorList>
    </citation>
    <scope>NUCLEOTIDE SEQUENCE</scope>
</reference>
<evidence type="ECO:0000313" key="12">
    <source>
        <dbReference type="EMBL" id="MPL97105.1"/>
    </source>
</evidence>
<keyword evidence="8 10" id="KW-1133">Transmembrane helix</keyword>